<dbReference type="GO" id="GO:0003676">
    <property type="term" value="F:nucleic acid binding"/>
    <property type="evidence" value="ECO:0007669"/>
    <property type="project" value="InterPro"/>
</dbReference>
<evidence type="ECO:0000259" key="3">
    <source>
        <dbReference type="PROSITE" id="PS50158"/>
    </source>
</evidence>
<evidence type="ECO:0000256" key="1">
    <source>
        <dbReference type="PROSITE-ProRule" id="PRU00047"/>
    </source>
</evidence>
<dbReference type="PROSITE" id="PS50158">
    <property type="entry name" value="ZF_CCHC"/>
    <property type="match status" value="1"/>
</dbReference>
<gene>
    <name evidence="4" type="ORF">CDCA_CDCA01G0156</name>
</gene>
<reference evidence="4 5" key="1">
    <citation type="submission" date="2022-07" db="EMBL/GenBank/DDBJ databases">
        <title>Genome-wide signatures of adaptation to extreme environments.</title>
        <authorList>
            <person name="Cho C.H."/>
            <person name="Yoon H.S."/>
        </authorList>
    </citation>
    <scope>NUCLEOTIDE SEQUENCE [LARGE SCALE GENOMIC DNA]</scope>
    <source>
        <strain evidence="4 5">DBV 063 E5</strain>
    </source>
</reference>
<feature type="region of interest" description="Disordered" evidence="2">
    <location>
        <begin position="1"/>
        <end position="61"/>
    </location>
</feature>
<accession>A0AAV9IPW1</accession>
<organism evidence="4 5">
    <name type="scientific">Cyanidium caldarium</name>
    <name type="common">Red alga</name>
    <dbReference type="NCBI Taxonomy" id="2771"/>
    <lineage>
        <taxon>Eukaryota</taxon>
        <taxon>Rhodophyta</taxon>
        <taxon>Bangiophyceae</taxon>
        <taxon>Cyanidiales</taxon>
        <taxon>Cyanidiaceae</taxon>
        <taxon>Cyanidium</taxon>
    </lineage>
</organism>
<keyword evidence="1" id="KW-0479">Metal-binding</keyword>
<name>A0AAV9IPW1_CYACA</name>
<proteinExistence type="predicted"/>
<evidence type="ECO:0000256" key="2">
    <source>
        <dbReference type="SAM" id="MobiDB-lite"/>
    </source>
</evidence>
<dbReference type="InterPro" id="IPR001878">
    <property type="entry name" value="Znf_CCHC"/>
</dbReference>
<keyword evidence="1" id="KW-0863">Zinc-finger</keyword>
<feature type="domain" description="CCHC-type" evidence="3">
    <location>
        <begin position="382"/>
        <end position="395"/>
    </location>
</feature>
<evidence type="ECO:0000313" key="5">
    <source>
        <dbReference type="Proteomes" id="UP001301350"/>
    </source>
</evidence>
<dbReference type="Proteomes" id="UP001301350">
    <property type="component" value="Unassembled WGS sequence"/>
</dbReference>
<feature type="compositionally biased region" description="Low complexity" evidence="2">
    <location>
        <begin position="49"/>
        <end position="61"/>
    </location>
</feature>
<keyword evidence="1" id="KW-0862">Zinc</keyword>
<feature type="region of interest" description="Disordered" evidence="2">
    <location>
        <begin position="128"/>
        <end position="150"/>
    </location>
</feature>
<dbReference type="GO" id="GO:0008270">
    <property type="term" value="F:zinc ion binding"/>
    <property type="evidence" value="ECO:0007669"/>
    <property type="project" value="UniProtKB-KW"/>
</dbReference>
<dbReference type="EMBL" id="JANCYW010000001">
    <property type="protein sequence ID" value="KAK4534131.1"/>
    <property type="molecule type" value="Genomic_DNA"/>
</dbReference>
<sequence>MTRGRERRADMPSPSATLDDADPFHATQPNAPFLSPSWGWQGQRGGEPAGLESPAAPSASAPRLPSVTFQVIHNNALEWARITSHRFFDEAQRGKISDAALATYAREWVAWNRHALLQLGWYPNRARRHRSPTAASPQRTGGGPLEGRSDAWAETELPSSASLLVPPSMRAFAWARPLLAEPLHDWMERLEAYRLALGGGDDDDDDDGEAHLPDAVFNNAFVGTPAAARESLTGAYDRLVSCTERLFVFGLLLLAHQQAWSGSLKNPNRPLHERARDTFALMLPPHWEATLLEMQRLFDVQLFRTFASEYAQSVGAGVGSGAATTSSAPQTQWEECLQATLQAPGWQGVIARLDACGKQFLVHYVTLLESICPSLRYKKSVCNKCGRAGHTPAKCTFRSTVD</sequence>
<comment type="caution">
    <text evidence="4">The sequence shown here is derived from an EMBL/GenBank/DDBJ whole genome shotgun (WGS) entry which is preliminary data.</text>
</comment>
<dbReference type="AlphaFoldDB" id="A0AAV9IPW1"/>
<protein>
    <recommendedName>
        <fullName evidence="3">CCHC-type domain-containing protein</fullName>
    </recommendedName>
</protein>
<evidence type="ECO:0000313" key="4">
    <source>
        <dbReference type="EMBL" id="KAK4534131.1"/>
    </source>
</evidence>
<keyword evidence="5" id="KW-1185">Reference proteome</keyword>